<dbReference type="PANTHER" id="PTHR43537">
    <property type="entry name" value="TRANSCRIPTIONAL REGULATOR, GNTR FAMILY"/>
    <property type="match status" value="1"/>
</dbReference>
<name>A0ABY7NT34_9SPHN</name>
<dbReference type="Proteomes" id="UP001210865">
    <property type="component" value="Chromosome"/>
</dbReference>
<dbReference type="InterPro" id="IPR036390">
    <property type="entry name" value="WH_DNA-bd_sf"/>
</dbReference>
<feature type="domain" description="HTH gntR-type" evidence="4">
    <location>
        <begin position="7"/>
        <end position="74"/>
    </location>
</feature>
<accession>A0ABY7NT34</accession>
<dbReference type="InterPro" id="IPR036388">
    <property type="entry name" value="WH-like_DNA-bd_sf"/>
</dbReference>
<sequence length="196" mass="22594">MPDVDHVRSADRLFERVREQLAQGRYRPGQRINIAGGASEFGTSATPMREALSYMVGRDIMHERRGEGFYLNLLTANDIAVLYQLHRRCINLILRSPMRLAPPLQPIAAGGIWSIFAHLASLCANRVLFDLQRYLDDRLTLTRHVERSQIIGIDEMIADLCCAIDHVDRVSMRRISNQFHRQCFDKVNEFMQIITR</sequence>
<organism evidence="5 6">
    <name type="scientific">Sphingomonas abietis</name>
    <dbReference type="NCBI Taxonomy" id="3012344"/>
    <lineage>
        <taxon>Bacteria</taxon>
        <taxon>Pseudomonadati</taxon>
        <taxon>Pseudomonadota</taxon>
        <taxon>Alphaproteobacteria</taxon>
        <taxon>Sphingomonadales</taxon>
        <taxon>Sphingomonadaceae</taxon>
        <taxon>Sphingomonas</taxon>
    </lineage>
</organism>
<proteinExistence type="predicted"/>
<dbReference type="SUPFAM" id="SSF46785">
    <property type="entry name" value="Winged helix' DNA-binding domain"/>
    <property type="match status" value="1"/>
</dbReference>
<evidence type="ECO:0000313" key="5">
    <source>
        <dbReference type="EMBL" id="WBO24302.1"/>
    </source>
</evidence>
<protein>
    <submittedName>
        <fullName evidence="5">GntR family transcriptional regulator</fullName>
    </submittedName>
</protein>
<dbReference type="EMBL" id="CP115174">
    <property type="protein sequence ID" value="WBO24302.1"/>
    <property type="molecule type" value="Genomic_DNA"/>
</dbReference>
<evidence type="ECO:0000256" key="1">
    <source>
        <dbReference type="ARBA" id="ARBA00023015"/>
    </source>
</evidence>
<dbReference type="InterPro" id="IPR000524">
    <property type="entry name" value="Tscrpt_reg_HTH_GntR"/>
</dbReference>
<evidence type="ECO:0000256" key="3">
    <source>
        <dbReference type="ARBA" id="ARBA00023163"/>
    </source>
</evidence>
<dbReference type="RefSeq" id="WP_270078930.1">
    <property type="nucleotide sequence ID" value="NZ_CP115174.1"/>
</dbReference>
<dbReference type="Pfam" id="PF00392">
    <property type="entry name" value="GntR"/>
    <property type="match status" value="1"/>
</dbReference>
<keyword evidence="2" id="KW-0238">DNA-binding</keyword>
<keyword evidence="6" id="KW-1185">Reference proteome</keyword>
<keyword evidence="3" id="KW-0804">Transcription</keyword>
<keyword evidence="1" id="KW-0805">Transcription regulation</keyword>
<evidence type="ECO:0000313" key="6">
    <source>
        <dbReference type="Proteomes" id="UP001210865"/>
    </source>
</evidence>
<dbReference type="Gene3D" id="1.10.10.10">
    <property type="entry name" value="Winged helix-like DNA-binding domain superfamily/Winged helix DNA-binding domain"/>
    <property type="match status" value="1"/>
</dbReference>
<dbReference type="PANTHER" id="PTHR43537:SF5">
    <property type="entry name" value="UXU OPERON TRANSCRIPTIONAL REGULATOR"/>
    <property type="match status" value="1"/>
</dbReference>
<evidence type="ECO:0000256" key="2">
    <source>
        <dbReference type="ARBA" id="ARBA00023125"/>
    </source>
</evidence>
<evidence type="ECO:0000259" key="4">
    <source>
        <dbReference type="PROSITE" id="PS50949"/>
    </source>
</evidence>
<gene>
    <name evidence="5" type="ORF">PBT88_09475</name>
</gene>
<reference evidence="5 6" key="1">
    <citation type="submission" date="2022-12" db="EMBL/GenBank/DDBJ databases">
        <title>Sphingomonas abieness sp. nov., an endophytic bacterium isolated from Abies koreana.</title>
        <authorList>
            <person name="Jiang L."/>
            <person name="Lee J."/>
        </authorList>
    </citation>
    <scope>NUCLEOTIDE SEQUENCE [LARGE SCALE GENOMIC DNA]</scope>
    <source>
        <strain evidence="6">PAMB 00755</strain>
    </source>
</reference>
<dbReference type="PROSITE" id="PS50949">
    <property type="entry name" value="HTH_GNTR"/>
    <property type="match status" value="1"/>
</dbReference>